<accession>A0ABS8VD42</accession>
<sequence length="53" mass="5720">LGAEHAFLGTTLGVEDLLRGTLHTRRLTGRPRDALSCLAWHTAWHVSGDGPSL</sequence>
<protein>
    <submittedName>
        <fullName evidence="1">Uncharacterized protein</fullName>
    </submittedName>
</protein>
<gene>
    <name evidence="1" type="ORF">HAX54_032462</name>
</gene>
<dbReference type="EMBL" id="JACEIK010004114">
    <property type="protein sequence ID" value="MCD9644281.1"/>
    <property type="molecule type" value="Genomic_DNA"/>
</dbReference>
<evidence type="ECO:0000313" key="1">
    <source>
        <dbReference type="EMBL" id="MCD9644281.1"/>
    </source>
</evidence>
<proteinExistence type="predicted"/>
<reference evidence="1 2" key="1">
    <citation type="journal article" date="2021" name="BMC Genomics">
        <title>Datura genome reveals duplications of psychoactive alkaloid biosynthetic genes and high mutation rate following tissue culture.</title>
        <authorList>
            <person name="Rajewski A."/>
            <person name="Carter-House D."/>
            <person name="Stajich J."/>
            <person name="Litt A."/>
        </authorList>
    </citation>
    <scope>NUCLEOTIDE SEQUENCE [LARGE SCALE GENOMIC DNA]</scope>
    <source>
        <strain evidence="1">AR-01</strain>
    </source>
</reference>
<comment type="caution">
    <text evidence="1">The sequence shown here is derived from an EMBL/GenBank/DDBJ whole genome shotgun (WGS) entry which is preliminary data.</text>
</comment>
<name>A0ABS8VD42_DATST</name>
<feature type="non-terminal residue" evidence="1">
    <location>
        <position position="53"/>
    </location>
</feature>
<keyword evidence="2" id="KW-1185">Reference proteome</keyword>
<organism evidence="1 2">
    <name type="scientific">Datura stramonium</name>
    <name type="common">Jimsonweed</name>
    <name type="synonym">Common thornapple</name>
    <dbReference type="NCBI Taxonomy" id="4076"/>
    <lineage>
        <taxon>Eukaryota</taxon>
        <taxon>Viridiplantae</taxon>
        <taxon>Streptophyta</taxon>
        <taxon>Embryophyta</taxon>
        <taxon>Tracheophyta</taxon>
        <taxon>Spermatophyta</taxon>
        <taxon>Magnoliopsida</taxon>
        <taxon>eudicotyledons</taxon>
        <taxon>Gunneridae</taxon>
        <taxon>Pentapetalae</taxon>
        <taxon>asterids</taxon>
        <taxon>lamiids</taxon>
        <taxon>Solanales</taxon>
        <taxon>Solanaceae</taxon>
        <taxon>Solanoideae</taxon>
        <taxon>Datureae</taxon>
        <taxon>Datura</taxon>
    </lineage>
</organism>
<evidence type="ECO:0000313" key="2">
    <source>
        <dbReference type="Proteomes" id="UP000823775"/>
    </source>
</evidence>
<dbReference type="Proteomes" id="UP000823775">
    <property type="component" value="Unassembled WGS sequence"/>
</dbReference>
<feature type="non-terminal residue" evidence="1">
    <location>
        <position position="1"/>
    </location>
</feature>